<evidence type="ECO:0000313" key="2">
    <source>
        <dbReference type="EMBL" id="CAD8212239.1"/>
    </source>
</evidence>
<keyword evidence="1" id="KW-0175">Coiled coil</keyword>
<name>A0A8S1YF02_PAROT</name>
<proteinExistence type="predicted"/>
<dbReference type="OMA" id="ENIRQIC"/>
<evidence type="ECO:0000313" key="3">
    <source>
        <dbReference type="Proteomes" id="UP000683925"/>
    </source>
</evidence>
<protein>
    <submittedName>
        <fullName evidence="2">Uncharacterized protein</fullName>
    </submittedName>
</protein>
<sequence>MSVQKYKKSGSCKSDSAYSFSQDVNLLQDYEYLLQKSAEELTKVKEQNQFLEQQLASVQPFHHNQQQQQQQYSTFQFNKNDLLIEQLKQENADLKLKLETKTKAHKKLKSKFKQYEQIMQENENLKRDIQDLLKEKINNKENRQNFLNQSSKTHQTTTQQQNVNQASCNKFKLDLSLASNFNFKGLEEADKFLQETKIQSSRVSKLQTIPTPKRCQEIQTIEINFSDFDLQNTLSLQQEFVQFIEEAISKAINQLNQRIQSSQIENFIKSNADLESQIIGLSEEVWILREKNKIQQEFIKQLKSNLEQYDQRDFEELIKLNQQANDVIQIQQLEISSLQELVIKTEQELQQKSEIILENIQNIEKAIKQLAIQENIQDENKENQSCFSNQKVQKKQIKYSSLQSTSTVSKQPPQLSIDIQEFNEMKTSFQKIFSEVEQFQQILIEFQEQEQSNGVSNQELFELLELFQEEFSYRENTTIKDQIKYYITQTLNQNELLKNKYLDLIYKVILNQIKTDTRRTEQLVKNDQKLQDALKWLLQNTKRSQSVQTIVYNCDILTEMIVKKLNNSTRMSELHEIITMQMKVIYTLLQSLQIGKNALQSSRTVLVKNEKQENLMNEAIQDLKELNKRISNLPDTNDDLESSDVKENIRQICNKFLMI</sequence>
<gene>
    <name evidence="2" type="ORF">POCTA_138.1.T1570051</name>
</gene>
<feature type="coiled-coil region" evidence="1">
    <location>
        <begin position="84"/>
        <end position="142"/>
    </location>
</feature>
<dbReference type="Proteomes" id="UP000683925">
    <property type="component" value="Unassembled WGS sequence"/>
</dbReference>
<organism evidence="2 3">
    <name type="scientific">Paramecium octaurelia</name>
    <dbReference type="NCBI Taxonomy" id="43137"/>
    <lineage>
        <taxon>Eukaryota</taxon>
        <taxon>Sar</taxon>
        <taxon>Alveolata</taxon>
        <taxon>Ciliophora</taxon>
        <taxon>Intramacronucleata</taxon>
        <taxon>Oligohymenophorea</taxon>
        <taxon>Peniculida</taxon>
        <taxon>Parameciidae</taxon>
        <taxon>Paramecium</taxon>
    </lineage>
</organism>
<dbReference type="OrthoDB" id="307110at2759"/>
<feature type="coiled-coil region" evidence="1">
    <location>
        <begin position="27"/>
        <end position="54"/>
    </location>
</feature>
<keyword evidence="3" id="KW-1185">Reference proteome</keyword>
<feature type="coiled-coil region" evidence="1">
    <location>
        <begin position="264"/>
        <end position="366"/>
    </location>
</feature>
<reference evidence="2" key="1">
    <citation type="submission" date="2021-01" db="EMBL/GenBank/DDBJ databases">
        <authorList>
            <consortium name="Genoscope - CEA"/>
            <person name="William W."/>
        </authorList>
    </citation>
    <scope>NUCLEOTIDE SEQUENCE</scope>
</reference>
<dbReference type="AlphaFoldDB" id="A0A8S1YF02"/>
<comment type="caution">
    <text evidence="2">The sequence shown here is derived from an EMBL/GenBank/DDBJ whole genome shotgun (WGS) entry which is preliminary data.</text>
</comment>
<accession>A0A8S1YF02</accession>
<evidence type="ECO:0000256" key="1">
    <source>
        <dbReference type="SAM" id="Coils"/>
    </source>
</evidence>
<dbReference type="EMBL" id="CAJJDP010000159">
    <property type="protein sequence ID" value="CAD8212239.1"/>
    <property type="molecule type" value="Genomic_DNA"/>
</dbReference>